<evidence type="ECO:0000313" key="2">
    <source>
        <dbReference type="Proteomes" id="UP000663671"/>
    </source>
</evidence>
<reference evidence="1" key="1">
    <citation type="submission" date="2021-01" db="EMBL/GenBank/DDBJ databases">
        <title>Chromosome-level genome assembly of a human fungal pathogen reveals clustering of transcriptionally co-regulated genes.</title>
        <authorList>
            <person name="Voorhies M."/>
            <person name="Cohen S."/>
            <person name="Shea T.P."/>
            <person name="Petrus S."/>
            <person name="Munoz J.F."/>
            <person name="Poplawski S."/>
            <person name="Goldman W.E."/>
            <person name="Michael T."/>
            <person name="Cuomo C.A."/>
            <person name="Sil A."/>
            <person name="Beyhan S."/>
        </authorList>
    </citation>
    <scope>NUCLEOTIDE SEQUENCE</scope>
    <source>
        <strain evidence="1">WU24</strain>
    </source>
</reference>
<proteinExistence type="predicted"/>
<dbReference type="AlphaFoldDB" id="A0A8A1M1A2"/>
<dbReference type="VEuPathDB" id="FungiDB:I7I51_07870"/>
<name>A0A8A1M1A2_AJECA</name>
<evidence type="ECO:0000313" key="1">
    <source>
        <dbReference type="EMBL" id="QSS58444.1"/>
    </source>
</evidence>
<dbReference type="EMBL" id="CP069109">
    <property type="protein sequence ID" value="QSS58444.1"/>
    <property type="molecule type" value="Genomic_DNA"/>
</dbReference>
<accession>A0A8A1M1A2</accession>
<dbReference type="Proteomes" id="UP000663671">
    <property type="component" value="Chromosome 2"/>
</dbReference>
<sequence>MLSIPLQTTRDSFACLANDYVDLPLVFPTQATQLRLILIPWGGVLGNGFDKETSNDPRTTLMTNKLRTLRKDGYHPVLLFELDSHLVESSHDRKGVLESTLYPNLLMAASLTDSRSRNVDAIQAYVHYAHGFGKLCLWITVLTSKRLHKYSLPSENIGHAR</sequence>
<organism evidence="1 2">
    <name type="scientific">Ajellomyces capsulatus</name>
    <name type="common">Darling's disease fungus</name>
    <name type="synonym">Histoplasma capsulatum</name>
    <dbReference type="NCBI Taxonomy" id="5037"/>
    <lineage>
        <taxon>Eukaryota</taxon>
        <taxon>Fungi</taxon>
        <taxon>Dikarya</taxon>
        <taxon>Ascomycota</taxon>
        <taxon>Pezizomycotina</taxon>
        <taxon>Eurotiomycetes</taxon>
        <taxon>Eurotiomycetidae</taxon>
        <taxon>Onygenales</taxon>
        <taxon>Ajellomycetaceae</taxon>
        <taxon>Histoplasma</taxon>
    </lineage>
</organism>
<gene>
    <name evidence="1" type="ORF">I7I51_07870</name>
</gene>
<protein>
    <submittedName>
        <fullName evidence="1">Uncharacterized protein</fullName>
    </submittedName>
</protein>